<keyword evidence="1" id="KW-0732">Signal</keyword>
<accession>A0A4R1GHC5</accession>
<evidence type="ECO:0000256" key="1">
    <source>
        <dbReference type="SAM" id="SignalP"/>
    </source>
</evidence>
<evidence type="ECO:0008006" key="4">
    <source>
        <dbReference type="Google" id="ProtNLM"/>
    </source>
</evidence>
<feature type="chain" id="PRO_5020456784" description="Beta-barrel porin 2" evidence="1">
    <location>
        <begin position="27"/>
        <end position="421"/>
    </location>
</feature>
<feature type="signal peptide" evidence="1">
    <location>
        <begin position="1"/>
        <end position="26"/>
    </location>
</feature>
<dbReference type="EMBL" id="SMFU01000008">
    <property type="protein sequence ID" value="TCK07528.1"/>
    <property type="molecule type" value="Genomic_DNA"/>
</dbReference>
<organism evidence="2 3">
    <name type="scientific">Marinobacterium mangrovicola</name>
    <dbReference type="NCBI Taxonomy" id="1476959"/>
    <lineage>
        <taxon>Bacteria</taxon>
        <taxon>Pseudomonadati</taxon>
        <taxon>Pseudomonadota</taxon>
        <taxon>Gammaproteobacteria</taxon>
        <taxon>Oceanospirillales</taxon>
        <taxon>Oceanospirillaceae</taxon>
        <taxon>Marinobacterium</taxon>
    </lineage>
</organism>
<keyword evidence="3" id="KW-1185">Reference proteome</keyword>
<comment type="caution">
    <text evidence="2">The sequence shown here is derived from an EMBL/GenBank/DDBJ whole genome shotgun (WGS) entry which is preliminary data.</text>
</comment>
<dbReference type="Proteomes" id="UP000294546">
    <property type="component" value="Unassembled WGS sequence"/>
</dbReference>
<gene>
    <name evidence="2" type="ORF">CLV83_2399</name>
</gene>
<protein>
    <recommendedName>
        <fullName evidence="4">Beta-barrel porin 2</fullName>
    </recommendedName>
</protein>
<name>A0A4R1GHC5_9GAMM</name>
<sequence>MISCNLRLPLQSSVFMAIAIGLPVNAAEFSIEIDSALSNNATQVNEGTITERQDKLSLSAAHAFENSDQLLELSYGLTYFNYAKSSQDNDTKLTGTLDYNYNFSPLTQFQLSHISSLSLIDPAAPSSPGNSATTHHLTTALSKDIRLTSIDSLNFTPRVSLNRNEDRAELDSEELGIDLSALRLLSPLNRASLNASFSRTEYESVPSTDRASWGIAFSRELRSVSYFIEGGYMYSDAGSKDSIETPTFELGLNFTGGHNELQFSASRQVTDTTSASADPDALLDNFSNRSLVEEFIQERYRISYLYTGLCGLCTNNTTVAFFTERYENSQLDSDTLSLLHTFSYRLSSRKTASFRLGYSEYKTPDSQATSWEEVKTDLSLSSQLTRHFSLSVYSSYQDRNAFLPSNSFEEFKVGIRAKREF</sequence>
<proteinExistence type="predicted"/>
<evidence type="ECO:0000313" key="2">
    <source>
        <dbReference type="EMBL" id="TCK07528.1"/>
    </source>
</evidence>
<reference evidence="2 3" key="1">
    <citation type="submission" date="2019-03" db="EMBL/GenBank/DDBJ databases">
        <title>Genomic Encyclopedia of Archaeal and Bacterial Type Strains, Phase II (KMG-II): from individual species to whole genera.</title>
        <authorList>
            <person name="Goeker M."/>
        </authorList>
    </citation>
    <scope>NUCLEOTIDE SEQUENCE [LARGE SCALE GENOMIC DNA]</scope>
    <source>
        <strain evidence="2 3">DSM 27697</strain>
    </source>
</reference>
<evidence type="ECO:0000313" key="3">
    <source>
        <dbReference type="Proteomes" id="UP000294546"/>
    </source>
</evidence>
<dbReference type="AlphaFoldDB" id="A0A4R1GHC5"/>